<sequence length="16" mass="1738">MCKTTSGMLASKCDYV</sequence>
<evidence type="ECO:0000313" key="1">
    <source>
        <dbReference type="EMBL" id="KHG26007.1"/>
    </source>
</evidence>
<protein>
    <submittedName>
        <fullName evidence="1">Uncharacterized protein</fullName>
    </submittedName>
</protein>
<keyword evidence="2" id="KW-1185">Reference proteome</keyword>
<name>A0A0B0PMB5_GOSAR</name>
<evidence type="ECO:0000313" key="2">
    <source>
        <dbReference type="Proteomes" id="UP000032142"/>
    </source>
</evidence>
<proteinExistence type="predicted"/>
<dbReference type="EMBL" id="KN434718">
    <property type="protein sequence ID" value="KHG26007.1"/>
    <property type="molecule type" value="Genomic_DNA"/>
</dbReference>
<dbReference type="Proteomes" id="UP000032142">
    <property type="component" value="Unassembled WGS sequence"/>
</dbReference>
<organism evidence="1 2">
    <name type="scientific">Gossypium arboreum</name>
    <name type="common">Tree cotton</name>
    <name type="synonym">Gossypium nanking</name>
    <dbReference type="NCBI Taxonomy" id="29729"/>
    <lineage>
        <taxon>Eukaryota</taxon>
        <taxon>Viridiplantae</taxon>
        <taxon>Streptophyta</taxon>
        <taxon>Embryophyta</taxon>
        <taxon>Tracheophyta</taxon>
        <taxon>Spermatophyta</taxon>
        <taxon>Magnoliopsida</taxon>
        <taxon>eudicotyledons</taxon>
        <taxon>Gunneridae</taxon>
        <taxon>Pentapetalae</taxon>
        <taxon>rosids</taxon>
        <taxon>malvids</taxon>
        <taxon>Malvales</taxon>
        <taxon>Malvaceae</taxon>
        <taxon>Malvoideae</taxon>
        <taxon>Gossypium</taxon>
    </lineage>
</organism>
<reference evidence="2" key="1">
    <citation type="submission" date="2014-09" db="EMBL/GenBank/DDBJ databases">
        <authorList>
            <person name="Mudge J."/>
            <person name="Ramaraj T."/>
            <person name="Lindquist I.E."/>
            <person name="Bharti A.K."/>
            <person name="Sundararajan A."/>
            <person name="Cameron C.T."/>
            <person name="Woodward J.E."/>
            <person name="May G.D."/>
            <person name="Brubaker C."/>
            <person name="Broadhvest J."/>
            <person name="Wilkins T.A."/>
        </authorList>
    </citation>
    <scope>NUCLEOTIDE SEQUENCE</scope>
    <source>
        <strain evidence="2">cv. AKA8401</strain>
    </source>
</reference>
<accession>A0A0B0PMB5</accession>
<dbReference type="AlphaFoldDB" id="A0A0B0PMB5"/>
<gene>
    <name evidence="1" type="ORF">F383_32972</name>
</gene>